<evidence type="ECO:0000313" key="3">
    <source>
        <dbReference type="Proteomes" id="UP001164743"/>
    </source>
</evidence>
<feature type="region of interest" description="Disordered" evidence="1">
    <location>
        <begin position="287"/>
        <end position="344"/>
    </location>
</feature>
<proteinExistence type="predicted"/>
<organism evidence="2 3">
    <name type="scientific">Puccinia triticina</name>
    <dbReference type="NCBI Taxonomy" id="208348"/>
    <lineage>
        <taxon>Eukaryota</taxon>
        <taxon>Fungi</taxon>
        <taxon>Dikarya</taxon>
        <taxon>Basidiomycota</taxon>
        <taxon>Pucciniomycotina</taxon>
        <taxon>Pucciniomycetes</taxon>
        <taxon>Pucciniales</taxon>
        <taxon>Pucciniaceae</taxon>
        <taxon>Puccinia</taxon>
    </lineage>
</organism>
<dbReference type="EMBL" id="CP110421">
    <property type="protein sequence ID" value="WAQ81343.1"/>
    <property type="molecule type" value="Genomic_DNA"/>
</dbReference>
<evidence type="ECO:0000256" key="1">
    <source>
        <dbReference type="SAM" id="MobiDB-lite"/>
    </source>
</evidence>
<name>A0ABY7CAC7_9BASI</name>
<feature type="region of interest" description="Disordered" evidence="1">
    <location>
        <begin position="158"/>
        <end position="186"/>
    </location>
</feature>
<feature type="region of interest" description="Disordered" evidence="1">
    <location>
        <begin position="35"/>
        <end position="140"/>
    </location>
</feature>
<accession>A0ABY7CAC7</accession>
<evidence type="ECO:0000313" key="2">
    <source>
        <dbReference type="EMBL" id="WAQ81343.1"/>
    </source>
</evidence>
<protein>
    <submittedName>
        <fullName evidence="2">Uncharacterized protein</fullName>
    </submittedName>
</protein>
<reference evidence="2" key="1">
    <citation type="submission" date="2022-10" db="EMBL/GenBank/DDBJ databases">
        <title>Puccinia triticina Genome sequencing and assembly.</title>
        <authorList>
            <person name="Li C."/>
        </authorList>
    </citation>
    <scope>NUCLEOTIDE SEQUENCE</scope>
    <source>
        <strain evidence="2">Pt15</strain>
    </source>
</reference>
<feature type="compositionally biased region" description="Basic and acidic residues" evidence="1">
    <location>
        <begin position="297"/>
        <end position="309"/>
    </location>
</feature>
<keyword evidence="3" id="KW-1185">Reference proteome</keyword>
<dbReference type="GeneID" id="77806631"/>
<gene>
    <name evidence="2" type="ORF">PtA15_1A683</name>
</gene>
<dbReference type="Proteomes" id="UP001164743">
    <property type="component" value="Chromosome 1A"/>
</dbReference>
<dbReference type="RefSeq" id="XP_053016898.1">
    <property type="nucleotide sequence ID" value="XM_053165736.1"/>
</dbReference>
<sequence>MQKGLAPLPTILLPLFIPRPPLPVALNQVPQFVPQEVADRPNPGASRKRKQPADDSRSSAVAKRPQGRPPAVAKRPQGFPPAVAKRTWGRPEDSDDSLPNCRQISISQSHRQRQTTYRKDELVQQEPAHAPEPSTSLNVRHDPAQYKSDADLLVACSTKRQQPDHPSPSPKRPKTKQQDPPRVGCIPNNAQVHWQRQSAERHRRNSLGWELEELTALRPVASTKIITPAQSQSTQNWPLCLRQLFPRTWLCLPSQAQIPPTRHSAPQDLTLLSRVRTHVKTLFGKTMALNQFPPPATDREKANWRRDPENDFPDDDEQSVGSPASDYSGHDDADPGFPYPNGPGHEKALATALRIMWRSMRRCGVVSFWPDFSQGPRDVNNLFLWDLAHSIFIKLVHAQEYREIDLENCSEQKIHQAIMNHAKQLQRTYREAAWDPQRLDKRAVTKRRQARTKRVRETQVKFLANQARLVPLIPVINACTSNPETDPDSLDSDDEREKQVLVSHLPWRHPRIGRAVDIIDCLIESKRQSGSCEYGATSHLQVRPRNPTISHRPAPLGLSHDVYCDEWIRTQRIPQLNALKELLKAASKNLDDMV</sequence>